<sequence>MSDVPCTAAPEPCDDPIRLATAPFNNDARSALIIWPSLLRAASPDELLYGLLVRTAEDTATLDLLLRWCYTICAPMHCTSLQRTWRPSNAMQNYNIDEFERTPSTALASWPSR</sequence>
<dbReference type="EMBL" id="MU276247">
    <property type="protein sequence ID" value="KAI0039929.1"/>
    <property type="molecule type" value="Genomic_DNA"/>
</dbReference>
<evidence type="ECO:0000313" key="1">
    <source>
        <dbReference type="EMBL" id="KAI0039929.1"/>
    </source>
</evidence>
<proteinExistence type="predicted"/>
<name>A0ACB8R781_9AGAM</name>
<reference evidence="1" key="2">
    <citation type="journal article" date="2022" name="New Phytol.">
        <title>Evolutionary transition to the ectomycorrhizal habit in the genomes of a hyperdiverse lineage of mushroom-forming fungi.</title>
        <authorList>
            <person name="Looney B."/>
            <person name="Miyauchi S."/>
            <person name="Morin E."/>
            <person name="Drula E."/>
            <person name="Courty P.E."/>
            <person name="Kohler A."/>
            <person name="Kuo A."/>
            <person name="LaButti K."/>
            <person name="Pangilinan J."/>
            <person name="Lipzen A."/>
            <person name="Riley R."/>
            <person name="Andreopoulos W."/>
            <person name="He G."/>
            <person name="Johnson J."/>
            <person name="Nolan M."/>
            <person name="Tritt A."/>
            <person name="Barry K.W."/>
            <person name="Grigoriev I.V."/>
            <person name="Nagy L.G."/>
            <person name="Hibbett D."/>
            <person name="Henrissat B."/>
            <person name="Matheny P.B."/>
            <person name="Labbe J."/>
            <person name="Martin F.M."/>
        </authorList>
    </citation>
    <scope>NUCLEOTIDE SEQUENCE</scope>
    <source>
        <strain evidence="1">FP105234-sp</strain>
    </source>
</reference>
<comment type="caution">
    <text evidence="1">The sequence shown here is derived from an EMBL/GenBank/DDBJ whole genome shotgun (WGS) entry which is preliminary data.</text>
</comment>
<protein>
    <submittedName>
        <fullName evidence="1">Uncharacterized protein</fullName>
    </submittedName>
</protein>
<keyword evidence="2" id="KW-1185">Reference proteome</keyword>
<gene>
    <name evidence="1" type="ORF">FA95DRAFT_1612193</name>
</gene>
<reference evidence="1" key="1">
    <citation type="submission" date="2021-02" db="EMBL/GenBank/DDBJ databases">
        <authorList>
            <consortium name="DOE Joint Genome Institute"/>
            <person name="Ahrendt S."/>
            <person name="Looney B.P."/>
            <person name="Miyauchi S."/>
            <person name="Morin E."/>
            <person name="Drula E."/>
            <person name="Courty P.E."/>
            <person name="Chicoki N."/>
            <person name="Fauchery L."/>
            <person name="Kohler A."/>
            <person name="Kuo A."/>
            <person name="Labutti K."/>
            <person name="Pangilinan J."/>
            <person name="Lipzen A."/>
            <person name="Riley R."/>
            <person name="Andreopoulos W."/>
            <person name="He G."/>
            <person name="Johnson J."/>
            <person name="Barry K.W."/>
            <person name="Grigoriev I.V."/>
            <person name="Nagy L."/>
            <person name="Hibbett D."/>
            <person name="Henrissat B."/>
            <person name="Matheny P.B."/>
            <person name="Labbe J."/>
            <person name="Martin F."/>
        </authorList>
    </citation>
    <scope>NUCLEOTIDE SEQUENCE</scope>
    <source>
        <strain evidence="1">FP105234-sp</strain>
    </source>
</reference>
<organism evidence="1 2">
    <name type="scientific">Auriscalpium vulgare</name>
    <dbReference type="NCBI Taxonomy" id="40419"/>
    <lineage>
        <taxon>Eukaryota</taxon>
        <taxon>Fungi</taxon>
        <taxon>Dikarya</taxon>
        <taxon>Basidiomycota</taxon>
        <taxon>Agaricomycotina</taxon>
        <taxon>Agaricomycetes</taxon>
        <taxon>Russulales</taxon>
        <taxon>Auriscalpiaceae</taxon>
        <taxon>Auriscalpium</taxon>
    </lineage>
</organism>
<evidence type="ECO:0000313" key="2">
    <source>
        <dbReference type="Proteomes" id="UP000814033"/>
    </source>
</evidence>
<dbReference type="Proteomes" id="UP000814033">
    <property type="component" value="Unassembled WGS sequence"/>
</dbReference>
<accession>A0ACB8R781</accession>